<evidence type="ECO:0000313" key="2">
    <source>
        <dbReference type="Proteomes" id="UP001163835"/>
    </source>
</evidence>
<keyword evidence="2" id="KW-1185">Reference proteome</keyword>
<evidence type="ECO:0000313" key="1">
    <source>
        <dbReference type="EMBL" id="KAJ3812159.1"/>
    </source>
</evidence>
<dbReference type="EMBL" id="MU795032">
    <property type="protein sequence ID" value="KAJ3812159.1"/>
    <property type="molecule type" value="Genomic_DNA"/>
</dbReference>
<proteinExistence type="predicted"/>
<sequence>MVAQIMLLPPIATLVEDHPSPDSPESMNLDTQQMDEDTRPPLEGPTLGNSLGTLTTLFEFYHYERRWINQQRNSLQDDPGLDPVSRVQESSSTDEKPSSSLSISSGESSRLKCEPEEICISDPSTARASTLRFSRWPWSDRTRGPFELELGTRANSHRGLSEPRLILPPAGHRTGSPADDTGYSLAVSETESSPDIVILDLFENMMEARLESCQRIDKLVRRAHGRKTDIDRGGFTRSIGDRRMVCTSF</sequence>
<protein>
    <submittedName>
        <fullName evidence="1">Uncharacterized protein</fullName>
    </submittedName>
</protein>
<name>A0ACC1U641_9AGAR</name>
<gene>
    <name evidence="1" type="ORF">F5876DRAFT_75116</name>
</gene>
<comment type="caution">
    <text evidence="1">The sequence shown here is derived from an EMBL/GenBank/DDBJ whole genome shotgun (WGS) entry which is preliminary data.</text>
</comment>
<dbReference type="Proteomes" id="UP001163835">
    <property type="component" value="Unassembled WGS sequence"/>
</dbReference>
<reference evidence="1" key="1">
    <citation type="submission" date="2022-09" db="EMBL/GenBank/DDBJ databases">
        <title>A Global Phylogenomic Analysis of the Shiitake Genus Lentinula.</title>
        <authorList>
            <consortium name="DOE Joint Genome Institute"/>
            <person name="Sierra-Patev S."/>
            <person name="Min B."/>
            <person name="Naranjo-Ortiz M."/>
            <person name="Looney B."/>
            <person name="Konkel Z."/>
            <person name="Slot J.C."/>
            <person name="Sakamoto Y."/>
            <person name="Steenwyk J.L."/>
            <person name="Rokas A."/>
            <person name="Carro J."/>
            <person name="Camarero S."/>
            <person name="Ferreira P."/>
            <person name="Molpeceres G."/>
            <person name="Ruiz-Duenas F.J."/>
            <person name="Serrano A."/>
            <person name="Henrissat B."/>
            <person name="Drula E."/>
            <person name="Hughes K.W."/>
            <person name="Mata J.L."/>
            <person name="Ishikawa N.K."/>
            <person name="Vargas-Isla R."/>
            <person name="Ushijima S."/>
            <person name="Smith C.A."/>
            <person name="Ahrendt S."/>
            <person name="Andreopoulos W."/>
            <person name="He G."/>
            <person name="Labutti K."/>
            <person name="Lipzen A."/>
            <person name="Ng V."/>
            <person name="Riley R."/>
            <person name="Sandor L."/>
            <person name="Barry K."/>
            <person name="Martinez A.T."/>
            <person name="Xiao Y."/>
            <person name="Gibbons J.G."/>
            <person name="Terashima K."/>
            <person name="Grigoriev I.V."/>
            <person name="Hibbett D.S."/>
        </authorList>
    </citation>
    <scope>NUCLEOTIDE SEQUENCE</scope>
    <source>
        <strain evidence="1">TMI1499</strain>
    </source>
</reference>
<accession>A0ACC1U641</accession>
<organism evidence="1 2">
    <name type="scientific">Lentinula aff. lateritia</name>
    <dbReference type="NCBI Taxonomy" id="2804960"/>
    <lineage>
        <taxon>Eukaryota</taxon>
        <taxon>Fungi</taxon>
        <taxon>Dikarya</taxon>
        <taxon>Basidiomycota</taxon>
        <taxon>Agaricomycotina</taxon>
        <taxon>Agaricomycetes</taxon>
        <taxon>Agaricomycetidae</taxon>
        <taxon>Agaricales</taxon>
        <taxon>Marasmiineae</taxon>
        <taxon>Omphalotaceae</taxon>
        <taxon>Lentinula</taxon>
    </lineage>
</organism>